<accession>A0A0R3MTS2</accession>
<name>A0A0R3MTS2_9BRAD</name>
<dbReference type="Proteomes" id="UP000052023">
    <property type="component" value="Unassembled WGS sequence"/>
</dbReference>
<proteinExistence type="predicted"/>
<gene>
    <name evidence="1" type="ORF">CQ13_31175</name>
</gene>
<evidence type="ECO:0000313" key="2">
    <source>
        <dbReference type="Proteomes" id="UP000052023"/>
    </source>
</evidence>
<keyword evidence="2" id="KW-1185">Reference proteome</keyword>
<protein>
    <submittedName>
        <fullName evidence="1">Uncharacterized protein</fullName>
    </submittedName>
</protein>
<evidence type="ECO:0000313" key="1">
    <source>
        <dbReference type="EMBL" id="KRR21027.1"/>
    </source>
</evidence>
<sequence length="76" mass="8218">MPIKDRCQIKEAIRTKLVLEVSSQTPEWKTVPVVEELRVNCWPEKKCTTIGVGDGLSRINTAGGGTGAHILLSGIS</sequence>
<organism evidence="1 2">
    <name type="scientific">Bradyrhizobium retamae</name>
    <dbReference type="NCBI Taxonomy" id="1300035"/>
    <lineage>
        <taxon>Bacteria</taxon>
        <taxon>Pseudomonadati</taxon>
        <taxon>Pseudomonadota</taxon>
        <taxon>Alphaproteobacteria</taxon>
        <taxon>Hyphomicrobiales</taxon>
        <taxon>Nitrobacteraceae</taxon>
        <taxon>Bradyrhizobium</taxon>
    </lineage>
</organism>
<dbReference type="EMBL" id="LLYA01000173">
    <property type="protein sequence ID" value="KRR21027.1"/>
    <property type="molecule type" value="Genomic_DNA"/>
</dbReference>
<comment type="caution">
    <text evidence="1">The sequence shown here is derived from an EMBL/GenBank/DDBJ whole genome shotgun (WGS) entry which is preliminary data.</text>
</comment>
<dbReference type="AlphaFoldDB" id="A0A0R3MTS2"/>
<reference evidence="1 2" key="1">
    <citation type="submission" date="2014-03" db="EMBL/GenBank/DDBJ databases">
        <title>Bradyrhizobium valentinum sp. nov., isolated from effective nodules of Lupinus mariae-josephae, a lupine endemic of basic-lime soils in Eastern Spain.</title>
        <authorList>
            <person name="Duran D."/>
            <person name="Rey L."/>
            <person name="Navarro A."/>
            <person name="Busquets A."/>
            <person name="Imperial J."/>
            <person name="Ruiz-Argueso T."/>
        </authorList>
    </citation>
    <scope>NUCLEOTIDE SEQUENCE [LARGE SCALE GENOMIC DNA]</scope>
    <source>
        <strain evidence="1 2">Ro19</strain>
    </source>
</reference>